<dbReference type="RefSeq" id="WP_074830098.1">
    <property type="nucleotide sequence ID" value="NZ_DAMAAI010000023.1"/>
</dbReference>
<dbReference type="PANTHER" id="PTHR13504">
    <property type="entry name" value="FIDO DOMAIN-CONTAINING PROTEIN DDB_G0283145"/>
    <property type="match status" value="1"/>
</dbReference>
<reference evidence="4 5" key="1">
    <citation type="submission" date="2018-06" db="EMBL/GenBank/DDBJ databases">
        <authorList>
            <consortium name="Pathogen Informatics"/>
            <person name="Doyle S."/>
        </authorList>
    </citation>
    <scope>NUCLEOTIDE SEQUENCE [LARGE SCALE GENOMIC DNA]</scope>
    <source>
        <strain evidence="4 5">NCTC11842</strain>
    </source>
</reference>
<dbReference type="InterPro" id="IPR036388">
    <property type="entry name" value="WH-like_DNA-bd_sf"/>
</dbReference>
<dbReference type="AlphaFoldDB" id="A0A2X2CHG3"/>
<evidence type="ECO:0000256" key="1">
    <source>
        <dbReference type="PIRSR" id="PIRSR640198-1"/>
    </source>
</evidence>
<accession>A0A2X2CHG3</accession>
<evidence type="ECO:0000313" key="5">
    <source>
        <dbReference type="Proteomes" id="UP000250443"/>
    </source>
</evidence>
<dbReference type="InterPro" id="IPR003812">
    <property type="entry name" value="Fido"/>
</dbReference>
<keyword evidence="2" id="KW-0067">ATP-binding</keyword>
<dbReference type="Pfam" id="PF13776">
    <property type="entry name" value="DUF4172"/>
    <property type="match status" value="1"/>
</dbReference>
<name>A0A2X2CHG3_PSELU</name>
<evidence type="ECO:0000313" key="4">
    <source>
        <dbReference type="EMBL" id="SPZ05106.1"/>
    </source>
</evidence>
<keyword evidence="2" id="KW-0547">Nucleotide-binding</keyword>
<evidence type="ECO:0000259" key="3">
    <source>
        <dbReference type="PROSITE" id="PS51459"/>
    </source>
</evidence>
<dbReference type="PROSITE" id="PS51459">
    <property type="entry name" value="FIDO"/>
    <property type="match status" value="1"/>
</dbReference>
<feature type="binding site" evidence="2">
    <location>
        <begin position="213"/>
        <end position="220"/>
    </location>
    <ligand>
        <name>ATP</name>
        <dbReference type="ChEBI" id="CHEBI:30616"/>
    </ligand>
</feature>
<dbReference type="InterPro" id="IPR036390">
    <property type="entry name" value="WH_DNA-bd_sf"/>
</dbReference>
<dbReference type="Gene3D" id="1.10.3290.10">
    <property type="entry name" value="Fido-like domain"/>
    <property type="match status" value="1"/>
</dbReference>
<keyword evidence="4" id="KW-0132">Cell division</keyword>
<keyword evidence="4" id="KW-0131">Cell cycle</keyword>
<dbReference type="Pfam" id="PF02661">
    <property type="entry name" value="Fic"/>
    <property type="match status" value="1"/>
</dbReference>
<organism evidence="4 5">
    <name type="scientific">Pseudomonas luteola</name>
    <dbReference type="NCBI Taxonomy" id="47886"/>
    <lineage>
        <taxon>Bacteria</taxon>
        <taxon>Pseudomonadati</taxon>
        <taxon>Pseudomonadota</taxon>
        <taxon>Gammaproteobacteria</taxon>
        <taxon>Pseudomonadales</taxon>
        <taxon>Pseudomonadaceae</taxon>
        <taxon>Pseudomonas</taxon>
    </lineage>
</organism>
<dbReference type="Proteomes" id="UP000250443">
    <property type="component" value="Unassembled WGS sequence"/>
</dbReference>
<dbReference type="SUPFAM" id="SSF46785">
    <property type="entry name" value="Winged helix' DNA-binding domain"/>
    <property type="match status" value="1"/>
</dbReference>
<dbReference type="GeneID" id="300269298"/>
<dbReference type="InterPro" id="IPR025230">
    <property type="entry name" value="DUF4172"/>
</dbReference>
<evidence type="ECO:0000256" key="2">
    <source>
        <dbReference type="PIRSR" id="PIRSR640198-2"/>
    </source>
</evidence>
<dbReference type="GO" id="GO:0005524">
    <property type="term" value="F:ATP binding"/>
    <property type="evidence" value="ECO:0007669"/>
    <property type="project" value="UniProtKB-KW"/>
</dbReference>
<dbReference type="GO" id="GO:0051301">
    <property type="term" value="P:cell division"/>
    <property type="evidence" value="ECO:0007669"/>
    <property type="project" value="UniProtKB-KW"/>
</dbReference>
<feature type="active site" evidence="1">
    <location>
        <position position="209"/>
    </location>
</feature>
<dbReference type="EMBL" id="UAUF01000010">
    <property type="protein sequence ID" value="SPZ05106.1"/>
    <property type="molecule type" value="Genomic_DNA"/>
</dbReference>
<dbReference type="InterPro" id="IPR036597">
    <property type="entry name" value="Fido-like_dom_sf"/>
</dbReference>
<gene>
    <name evidence="4" type="ORF">NCTC11842_01593</name>
</gene>
<proteinExistence type="predicted"/>
<feature type="binding site" evidence="2">
    <location>
        <begin position="251"/>
        <end position="252"/>
    </location>
    <ligand>
        <name>ATP</name>
        <dbReference type="ChEBI" id="CHEBI:30616"/>
    </ligand>
</feature>
<dbReference type="SUPFAM" id="SSF140931">
    <property type="entry name" value="Fic-like"/>
    <property type="match status" value="1"/>
</dbReference>
<sequence length="384" mass="43231">MQSLNWIWQQPEWPAFTWQENDLVQILRACNQAQGRLLGMSSTVEDYTGLQNNLDTLLHNIVTSSAIEGEQINVGSVRSSLARRLGLADTGKPSSRSEGLAELLLDATGNRAQPLTLARLYQWHRWLFPEDALFWGVHIRIGALRGDEPMQVVSGRLDQPTVHFEAPPRAGLEHQMDLFIDWFERSRQEPGLDPLLRAGIAHFWFVTLHPFDDGNGRLTRALTDLALAQGEQQSIRLYTMSASILDNRNEYYRILESSQKGTLDITAWLKWFLRTLLQSLEQAMARIDRVLAKARFWHSHRTDELSTEQIKVLNRLLDGGTRGFEEGISAAQYKAVAQVSKATATRHLSDLLSKGCIVRLPGGGRSTRYAIAPVNTVLPSQPDS</sequence>
<dbReference type="InterPro" id="IPR040198">
    <property type="entry name" value="Fido_containing"/>
</dbReference>
<dbReference type="PANTHER" id="PTHR13504:SF33">
    <property type="entry name" value="FIC FAMILY PROTEIN"/>
    <property type="match status" value="1"/>
</dbReference>
<dbReference type="Gene3D" id="1.10.10.10">
    <property type="entry name" value="Winged helix-like DNA-binding domain superfamily/Winged helix DNA-binding domain"/>
    <property type="match status" value="1"/>
</dbReference>
<protein>
    <submittedName>
        <fullName evidence="4">Cell division protein Fic</fullName>
    </submittedName>
</protein>
<feature type="domain" description="Fido" evidence="3">
    <location>
        <begin position="115"/>
        <end position="274"/>
    </location>
</feature>